<reference evidence="6" key="1">
    <citation type="submission" date="2022-11" db="UniProtKB">
        <authorList>
            <consortium name="WormBaseParasite"/>
        </authorList>
    </citation>
    <scope>IDENTIFICATION</scope>
</reference>
<evidence type="ECO:0000256" key="3">
    <source>
        <dbReference type="ARBA" id="ARBA00025466"/>
    </source>
</evidence>
<comment type="function">
    <text evidence="3">Involved in transvection phenomena (= synapsis-dependent gene expression), where the synaptic pairing of chromosomes carrying genes with which zeste interacts influences the expression of these genes. Zeste binds to DNA and stimulates transcription from a nearby promoter.</text>
</comment>
<dbReference type="Proteomes" id="UP000887566">
    <property type="component" value="Unplaced"/>
</dbReference>
<evidence type="ECO:0000259" key="4">
    <source>
        <dbReference type="Pfam" id="PF13873"/>
    </source>
</evidence>
<organism evidence="5 6">
    <name type="scientific">Plectus sambesii</name>
    <dbReference type="NCBI Taxonomy" id="2011161"/>
    <lineage>
        <taxon>Eukaryota</taxon>
        <taxon>Metazoa</taxon>
        <taxon>Ecdysozoa</taxon>
        <taxon>Nematoda</taxon>
        <taxon>Chromadorea</taxon>
        <taxon>Plectida</taxon>
        <taxon>Plectina</taxon>
        <taxon>Plectoidea</taxon>
        <taxon>Plectidae</taxon>
        <taxon>Plectus</taxon>
    </lineage>
</organism>
<evidence type="ECO:0000313" key="6">
    <source>
        <dbReference type="WBParaSite" id="PSAMB.scaffold1564size29957.g13864.t1"/>
    </source>
</evidence>
<dbReference type="WBParaSite" id="PSAMB.scaffold1564size29957.g13864.t1">
    <property type="protein sequence ID" value="PSAMB.scaffold1564size29957.g13864.t1"/>
    <property type="gene ID" value="PSAMB.scaffold1564size29957.g13864"/>
</dbReference>
<evidence type="ECO:0000256" key="2">
    <source>
        <dbReference type="ARBA" id="ARBA00016807"/>
    </source>
</evidence>
<accession>A0A914V694</accession>
<dbReference type="Gene3D" id="3.10.100.10">
    <property type="entry name" value="Mannose-Binding Protein A, subunit A"/>
    <property type="match status" value="1"/>
</dbReference>
<evidence type="ECO:0000313" key="5">
    <source>
        <dbReference type="Proteomes" id="UP000887566"/>
    </source>
</evidence>
<dbReference type="AlphaFoldDB" id="A0A914V694"/>
<name>A0A914V694_9BILA</name>
<protein>
    <recommendedName>
        <fullName evidence="2">Regulatory protein zeste</fullName>
    </recommendedName>
</protein>
<proteinExistence type="predicted"/>
<keyword evidence="5" id="KW-1185">Reference proteome</keyword>
<dbReference type="Pfam" id="PF13873">
    <property type="entry name" value="Myb_DNA-bind_5"/>
    <property type="match status" value="1"/>
</dbReference>
<feature type="domain" description="Myb/SANT-like DNA-binding" evidence="4">
    <location>
        <begin position="18"/>
        <end position="79"/>
    </location>
</feature>
<dbReference type="SUPFAM" id="SSF56436">
    <property type="entry name" value="C-type lectin-like"/>
    <property type="match status" value="1"/>
</dbReference>
<dbReference type="InterPro" id="IPR016186">
    <property type="entry name" value="C-type_lectin-like/link_sf"/>
</dbReference>
<comment type="subunit">
    <text evidence="1">Self-associates forming complexes of several hundred monomers.</text>
</comment>
<dbReference type="InterPro" id="IPR028002">
    <property type="entry name" value="Myb_DNA-bind_5"/>
</dbReference>
<dbReference type="InterPro" id="IPR016187">
    <property type="entry name" value="CTDL_fold"/>
</dbReference>
<evidence type="ECO:0000256" key="1">
    <source>
        <dbReference type="ARBA" id="ARBA00011764"/>
    </source>
</evidence>
<sequence length="292" mass="30970">MPPKRKSVSDEATAKKSRKSAFTTEEIMVLLNHYEEKLDIFRNEGNSALVLRSQRGEWEAIASMVNAANPAIVRTWDELVPCEVGAKKFGVFDPAPGSIVEDGTYVTVFCNPATHTADNSVSVARCSNGRLTSTSSCLPCPDDSWVYDATTNRCFKGFAAIANYGGQCDPALTCVGIGLSYDGVPGSLAYTSNLPALIEAGKIAVLSTVTPSNQYSVGIGDSSNQAKYKLLDGTPVSLTDLNPLFVSGQPDDSPANTQTNMVIRSGPNSAIGFDDVTCDKSFGAICQLQLSA</sequence>